<dbReference type="InterPro" id="IPR008565">
    <property type="entry name" value="TtsA-like_GH18_dom"/>
</dbReference>
<dbReference type="InterPro" id="IPR023346">
    <property type="entry name" value="Lysozyme-like_dom_sf"/>
</dbReference>
<dbReference type="EMBL" id="CP065713">
    <property type="protein sequence ID" value="QPT09857.1"/>
    <property type="molecule type" value="Genomic_DNA"/>
</dbReference>
<evidence type="ECO:0000313" key="3">
    <source>
        <dbReference type="EMBL" id="QPT09857.1"/>
    </source>
</evidence>
<dbReference type="InterPro" id="IPR018537">
    <property type="entry name" value="Peptidoglycan-bd_3"/>
</dbReference>
<dbReference type="AlphaFoldDB" id="A0A7T3AC59"/>
<dbReference type="Pfam" id="PF05838">
    <property type="entry name" value="Glyco_hydro_108"/>
    <property type="match status" value="1"/>
</dbReference>
<evidence type="ECO:0008006" key="5">
    <source>
        <dbReference type="Google" id="ProtNLM"/>
    </source>
</evidence>
<evidence type="ECO:0000259" key="2">
    <source>
        <dbReference type="Pfam" id="PF09374"/>
    </source>
</evidence>
<gene>
    <name evidence="3" type="ORF">I6G38_06345</name>
</gene>
<evidence type="ECO:0000259" key="1">
    <source>
        <dbReference type="Pfam" id="PF05838"/>
    </source>
</evidence>
<organism evidence="3 4">
    <name type="scientific">Sphingomonas paucimobilis</name>
    <name type="common">Pseudomonas paucimobilis</name>
    <dbReference type="NCBI Taxonomy" id="13689"/>
    <lineage>
        <taxon>Bacteria</taxon>
        <taxon>Pseudomonadati</taxon>
        <taxon>Pseudomonadota</taxon>
        <taxon>Alphaproteobacteria</taxon>
        <taxon>Sphingomonadales</taxon>
        <taxon>Sphingomonadaceae</taxon>
        <taxon>Sphingomonas</taxon>
    </lineage>
</organism>
<reference evidence="3 4" key="1">
    <citation type="submission" date="2020-12" db="EMBL/GenBank/DDBJ databases">
        <title>FDA dAtabase for Regulatory Grade micrObial Sequences (FDA-ARGOS): Supporting development and validation of Infectious Disease Dx tests.</title>
        <authorList>
            <person name="Sproer C."/>
            <person name="Gronow S."/>
            <person name="Severitt S."/>
            <person name="Schroder I."/>
            <person name="Tallon L."/>
            <person name="Sadzewicz L."/>
            <person name="Zhao X."/>
            <person name="Boylan J."/>
            <person name="Ott S."/>
            <person name="Bowen H."/>
            <person name="Vavikolanu K."/>
            <person name="Mehta A."/>
            <person name="Aluvathingal J."/>
            <person name="Nadendla S."/>
            <person name="Lowell S."/>
            <person name="Myers T."/>
            <person name="Yan Y."/>
            <person name="Sichtig H."/>
        </authorList>
    </citation>
    <scope>NUCLEOTIDE SEQUENCE [LARGE SCALE GENOMIC DNA]</scope>
    <source>
        <strain evidence="3 4">FDAARGOS_881</strain>
    </source>
</reference>
<dbReference type="Proteomes" id="UP000594836">
    <property type="component" value="Chromosome"/>
</dbReference>
<feature type="domain" description="Peptidoglycan binding" evidence="2">
    <location>
        <begin position="102"/>
        <end position="185"/>
    </location>
</feature>
<protein>
    <recommendedName>
        <fullName evidence="5">Secretion activating protein</fullName>
    </recommendedName>
</protein>
<dbReference type="CDD" id="cd13926">
    <property type="entry name" value="N-acetylmuramidase_GH108"/>
    <property type="match status" value="1"/>
</dbReference>
<feature type="domain" description="TtsA-like Glycoside hydrolase family 108" evidence="1">
    <location>
        <begin position="16"/>
        <end position="98"/>
    </location>
</feature>
<sequence length="195" mass="21487">MRIDLSSSATVLAMIDELIGREGGYSNHPADKGGATRWGVTEQVARAYGYTGDMRAYPRGDAIDTYRNAYWLDPGIAKVATRYPAVGVELFDIAVNQGVSVACTFLQRCLNVFNQNGAHYADLTVDARLGPVTLLALDTFRDRRGEEGGERLLVAIRSLKGARYIEISEARPANEAFTYGWFGRMVEMAKKVIAR</sequence>
<accession>A0A7T3AC59</accession>
<evidence type="ECO:0000313" key="4">
    <source>
        <dbReference type="Proteomes" id="UP000594836"/>
    </source>
</evidence>
<name>A0A7T3AC59_SPHPI</name>
<dbReference type="RefSeq" id="WP_197939249.1">
    <property type="nucleotide sequence ID" value="NZ_CP065713.1"/>
</dbReference>
<proteinExistence type="predicted"/>
<dbReference type="Pfam" id="PF09374">
    <property type="entry name" value="PG_binding_3"/>
    <property type="match status" value="1"/>
</dbReference>
<dbReference type="SUPFAM" id="SSF53955">
    <property type="entry name" value="Lysozyme-like"/>
    <property type="match status" value="1"/>
</dbReference>
<dbReference type="Gene3D" id="1.20.141.10">
    <property type="entry name" value="Chitosanase, subunit A, domain 1"/>
    <property type="match status" value="1"/>
</dbReference>